<dbReference type="GO" id="GO:0016740">
    <property type="term" value="F:transferase activity"/>
    <property type="evidence" value="ECO:0007669"/>
    <property type="project" value="UniProtKB-KW"/>
</dbReference>
<name>A0A644Y7G4_9ZZZZ</name>
<dbReference type="PANTHER" id="PTHR42995">
    <property type="entry name" value="ACETYL-COENZYME A CARBOXYLASE CARBOXYL TRANSFERASE SUBUNIT BETA, CHLOROPLASTIC"/>
    <property type="match status" value="1"/>
</dbReference>
<comment type="caution">
    <text evidence="3">The sequence shown here is derived from an EMBL/GenBank/DDBJ whole genome shotgun (WGS) entry which is preliminary data.</text>
</comment>
<dbReference type="GO" id="GO:0009317">
    <property type="term" value="C:acetyl-CoA carboxylase complex"/>
    <property type="evidence" value="ECO:0007669"/>
    <property type="project" value="InterPro"/>
</dbReference>
<evidence type="ECO:0000256" key="1">
    <source>
        <dbReference type="ARBA" id="ARBA00022679"/>
    </source>
</evidence>
<dbReference type="NCBIfam" id="TIGR00515">
    <property type="entry name" value="accD"/>
    <property type="match status" value="1"/>
</dbReference>
<dbReference type="InterPro" id="IPR000438">
    <property type="entry name" value="Acetyl_CoA_COase_Trfase_b_su"/>
</dbReference>
<accession>A0A644Y7G4</accession>
<sequence length="288" mass="31193">MNLFTETIEHIPPQAGGETSALDMLRCSRCGRDLVAEVVLAGDAACPYCGNLFRQPAYRRIEAIVDSGSFIEIELETEAGDPLSFPGYRTKLEKERAKSKMQEGVVIGKATIKGQRTALAVMDSYFMMGSMGTVVGEKIVILAEFALCNRLPLVIFCASGGARMQEGVLSLMQMSRTTIALARHSAAGLLHVNVLTHPTTGGVTASFAMQGDITLAEPGALIGFAGPRVIEQTVRDKLPEGFQSAEYLFEHGLIDRIVERRDMRETLATLLALHNTECVTTLEKGVRG</sequence>
<dbReference type="EC" id="6.4.1.2" evidence="3"/>
<feature type="domain" description="CoA carboxyltransferase N-terminal" evidence="2">
    <location>
        <begin position="23"/>
        <end position="288"/>
    </location>
</feature>
<evidence type="ECO:0000313" key="3">
    <source>
        <dbReference type="EMBL" id="MPM23871.1"/>
    </source>
</evidence>
<dbReference type="EMBL" id="VSSQ01004132">
    <property type="protein sequence ID" value="MPM23871.1"/>
    <property type="molecule type" value="Genomic_DNA"/>
</dbReference>
<dbReference type="InterPro" id="IPR029045">
    <property type="entry name" value="ClpP/crotonase-like_dom_sf"/>
</dbReference>
<dbReference type="Pfam" id="PF01039">
    <property type="entry name" value="Carboxyl_trans"/>
    <property type="match status" value="1"/>
</dbReference>
<proteinExistence type="inferred from homology"/>
<dbReference type="Gene3D" id="3.90.226.10">
    <property type="entry name" value="2-enoyl-CoA Hydratase, Chain A, domain 1"/>
    <property type="match status" value="1"/>
</dbReference>
<keyword evidence="1 3" id="KW-0808">Transferase</keyword>
<gene>
    <name evidence="3" type="primary">accD_5</name>
    <name evidence="3" type="ORF">SDC9_70348</name>
</gene>
<dbReference type="SUPFAM" id="SSF52096">
    <property type="entry name" value="ClpP/crotonase"/>
    <property type="match status" value="1"/>
</dbReference>
<dbReference type="PRINTS" id="PR01070">
    <property type="entry name" value="ACCCTRFRASEB"/>
</dbReference>
<protein>
    <submittedName>
        <fullName evidence="3">Acetyl-coenzyme A carboxylase carboxyl transferase subunit beta</fullName>
        <ecNumber evidence="3">6.4.1.2</ecNumber>
    </submittedName>
</protein>
<dbReference type="InterPro" id="IPR034733">
    <property type="entry name" value="AcCoA_carboxyl_beta"/>
</dbReference>
<reference evidence="3" key="1">
    <citation type="submission" date="2019-08" db="EMBL/GenBank/DDBJ databases">
        <authorList>
            <person name="Kucharzyk K."/>
            <person name="Murdoch R.W."/>
            <person name="Higgins S."/>
            <person name="Loffler F."/>
        </authorList>
    </citation>
    <scope>NUCLEOTIDE SEQUENCE</scope>
</reference>
<dbReference type="GO" id="GO:2001295">
    <property type="term" value="P:malonyl-CoA biosynthetic process"/>
    <property type="evidence" value="ECO:0007669"/>
    <property type="project" value="TreeGrafter"/>
</dbReference>
<dbReference type="InterPro" id="IPR011762">
    <property type="entry name" value="COA_CT_N"/>
</dbReference>
<dbReference type="PANTHER" id="PTHR42995:SF5">
    <property type="entry name" value="ACETYL-COENZYME A CARBOXYLASE CARBOXYL TRANSFERASE SUBUNIT BETA, CHLOROPLASTIC"/>
    <property type="match status" value="1"/>
</dbReference>
<dbReference type="AlphaFoldDB" id="A0A644Y7G4"/>
<dbReference type="GO" id="GO:0003989">
    <property type="term" value="F:acetyl-CoA carboxylase activity"/>
    <property type="evidence" value="ECO:0007669"/>
    <property type="project" value="UniProtKB-EC"/>
</dbReference>
<dbReference type="HAMAP" id="MF_01395">
    <property type="entry name" value="AcetylCoA_CT_beta"/>
    <property type="match status" value="1"/>
</dbReference>
<keyword evidence="3" id="KW-0436">Ligase</keyword>
<organism evidence="3">
    <name type="scientific">bioreactor metagenome</name>
    <dbReference type="NCBI Taxonomy" id="1076179"/>
    <lineage>
        <taxon>unclassified sequences</taxon>
        <taxon>metagenomes</taxon>
        <taxon>ecological metagenomes</taxon>
    </lineage>
</organism>
<dbReference type="PROSITE" id="PS50980">
    <property type="entry name" value="COA_CT_NTER"/>
    <property type="match status" value="1"/>
</dbReference>
<dbReference type="GO" id="GO:0006633">
    <property type="term" value="P:fatty acid biosynthetic process"/>
    <property type="evidence" value="ECO:0007669"/>
    <property type="project" value="InterPro"/>
</dbReference>
<evidence type="ECO:0000259" key="2">
    <source>
        <dbReference type="PROSITE" id="PS50980"/>
    </source>
</evidence>